<sequence>MINEHFLLKKRDSYCRAFHQLTKFKMGFLWIISEN</sequence>
<gene>
    <name evidence="1" type="ORF">SAMEA44541418_00848</name>
</gene>
<accession>A0AAX2GYN9</accession>
<dbReference type="AlphaFoldDB" id="A0AAX2GYN9"/>
<dbReference type="EMBL" id="LT906449">
    <property type="protein sequence ID" value="SNV07056.1"/>
    <property type="molecule type" value="Genomic_DNA"/>
</dbReference>
<reference evidence="1 2" key="1">
    <citation type="submission" date="2017-06" db="EMBL/GenBank/DDBJ databases">
        <authorList>
            <consortium name="Pathogen Informatics"/>
        </authorList>
    </citation>
    <scope>NUCLEOTIDE SEQUENCE [LARGE SCALE GENOMIC DNA]</scope>
    <source>
        <strain evidence="1 2">NCTC12947</strain>
    </source>
</reference>
<name>A0AAX2GYN9_9FLAO</name>
<evidence type="ECO:0000313" key="2">
    <source>
        <dbReference type="Proteomes" id="UP000215539"/>
    </source>
</evidence>
<proteinExistence type="predicted"/>
<dbReference type="Proteomes" id="UP000215539">
    <property type="component" value="Chromosome 1"/>
</dbReference>
<protein>
    <submittedName>
        <fullName evidence="1">Uncharacterized protein</fullName>
    </submittedName>
</protein>
<evidence type="ECO:0000313" key="1">
    <source>
        <dbReference type="EMBL" id="SNV07056.1"/>
    </source>
</evidence>
<organism evidence="1 2">
    <name type="scientific">Capnocytophaga haemolytica</name>
    <dbReference type="NCBI Taxonomy" id="45243"/>
    <lineage>
        <taxon>Bacteria</taxon>
        <taxon>Pseudomonadati</taxon>
        <taxon>Bacteroidota</taxon>
        <taxon>Flavobacteriia</taxon>
        <taxon>Flavobacteriales</taxon>
        <taxon>Flavobacteriaceae</taxon>
        <taxon>Capnocytophaga</taxon>
    </lineage>
</organism>